<dbReference type="Pfam" id="PF03652">
    <property type="entry name" value="RuvX"/>
    <property type="match status" value="1"/>
</dbReference>
<evidence type="ECO:0000313" key="8">
    <source>
        <dbReference type="Proteomes" id="UP000316609"/>
    </source>
</evidence>
<dbReference type="PANTHER" id="PTHR33317:SF4">
    <property type="entry name" value="POLYNUCLEOTIDYL TRANSFERASE, RIBONUCLEASE H-LIKE SUPERFAMILY PROTEIN"/>
    <property type="match status" value="1"/>
</dbReference>
<gene>
    <name evidence="7" type="primary">ruvX</name>
    <name evidence="7" type="ORF">E6K78_09910</name>
</gene>
<organism evidence="7 8">
    <name type="scientific">Eiseniibacteriota bacterium</name>
    <dbReference type="NCBI Taxonomy" id="2212470"/>
    <lineage>
        <taxon>Bacteria</taxon>
        <taxon>Candidatus Eiseniibacteriota</taxon>
    </lineage>
</organism>
<dbReference type="Gene3D" id="3.30.420.140">
    <property type="entry name" value="YqgF/RNase H-like domain"/>
    <property type="match status" value="1"/>
</dbReference>
<dbReference type="InterPro" id="IPR006641">
    <property type="entry name" value="YqgF/RNaseH-like_dom"/>
</dbReference>
<dbReference type="Proteomes" id="UP000316609">
    <property type="component" value="Unassembled WGS sequence"/>
</dbReference>
<dbReference type="HAMAP" id="MF_00651">
    <property type="entry name" value="Nuclease_YqgF"/>
    <property type="match status" value="1"/>
</dbReference>
<evidence type="ECO:0000256" key="3">
    <source>
        <dbReference type="ARBA" id="ARBA00022722"/>
    </source>
</evidence>
<proteinExistence type="inferred from homology"/>
<dbReference type="GO" id="GO:0004518">
    <property type="term" value="F:nuclease activity"/>
    <property type="evidence" value="ECO:0007669"/>
    <property type="project" value="UniProtKB-KW"/>
</dbReference>
<protein>
    <recommendedName>
        <fullName evidence="5">Putative pre-16S rRNA nuclease</fullName>
        <ecNumber evidence="5">3.1.-.-</ecNumber>
    </recommendedName>
</protein>
<dbReference type="CDD" id="cd16964">
    <property type="entry name" value="YqgF"/>
    <property type="match status" value="1"/>
</dbReference>
<keyword evidence="3 5" id="KW-0540">Nuclease</keyword>
<comment type="caution">
    <text evidence="7">The sequence shown here is derived from an EMBL/GenBank/DDBJ whole genome shotgun (WGS) entry which is preliminary data.</text>
</comment>
<sequence>MLAVDWGERRIGLAVSDPGGVIATGLPTLVVRGAEAAVAGVAAAAREHEAERIVVGLPLLMSGAKGAAAEAALAFARSVAERTGLPVETYDERLTTAMAQRRLHEAGVRTGAAKARVDQGAAVALLESYLRRAAGR</sequence>
<feature type="domain" description="YqgF/RNase H-like" evidence="6">
    <location>
        <begin position="1"/>
        <end position="99"/>
    </location>
</feature>
<dbReference type="GO" id="GO:0000967">
    <property type="term" value="P:rRNA 5'-end processing"/>
    <property type="evidence" value="ECO:0007669"/>
    <property type="project" value="UniProtKB-UniRule"/>
</dbReference>
<accession>A0A538TKC6</accession>
<name>A0A538TKC6_UNCEI</name>
<keyword evidence="4 5" id="KW-0378">Hydrolase</keyword>
<evidence type="ECO:0000256" key="4">
    <source>
        <dbReference type="ARBA" id="ARBA00022801"/>
    </source>
</evidence>
<keyword evidence="1 5" id="KW-0963">Cytoplasm</keyword>
<dbReference type="SUPFAM" id="SSF53098">
    <property type="entry name" value="Ribonuclease H-like"/>
    <property type="match status" value="1"/>
</dbReference>
<dbReference type="InterPro" id="IPR005227">
    <property type="entry name" value="YqgF"/>
</dbReference>
<dbReference type="GO" id="GO:0016788">
    <property type="term" value="F:hydrolase activity, acting on ester bonds"/>
    <property type="evidence" value="ECO:0007669"/>
    <property type="project" value="UniProtKB-UniRule"/>
</dbReference>
<comment type="similarity">
    <text evidence="5">Belongs to the YqgF HJR family.</text>
</comment>
<evidence type="ECO:0000256" key="1">
    <source>
        <dbReference type="ARBA" id="ARBA00022490"/>
    </source>
</evidence>
<dbReference type="EMBL" id="VBOY01000096">
    <property type="protein sequence ID" value="TMQ64068.1"/>
    <property type="molecule type" value="Genomic_DNA"/>
</dbReference>
<dbReference type="PANTHER" id="PTHR33317">
    <property type="entry name" value="POLYNUCLEOTIDYL TRANSFERASE, RIBONUCLEASE H-LIKE SUPERFAMILY PROTEIN"/>
    <property type="match status" value="1"/>
</dbReference>
<evidence type="ECO:0000313" key="7">
    <source>
        <dbReference type="EMBL" id="TMQ64068.1"/>
    </source>
</evidence>
<dbReference type="GO" id="GO:0005829">
    <property type="term" value="C:cytosol"/>
    <property type="evidence" value="ECO:0007669"/>
    <property type="project" value="TreeGrafter"/>
</dbReference>
<dbReference type="NCBIfam" id="TIGR00250">
    <property type="entry name" value="RNAse_H_YqgF"/>
    <property type="match status" value="1"/>
</dbReference>
<evidence type="ECO:0000256" key="5">
    <source>
        <dbReference type="HAMAP-Rule" id="MF_00651"/>
    </source>
</evidence>
<reference evidence="7 8" key="1">
    <citation type="journal article" date="2019" name="Nat. Microbiol.">
        <title>Mediterranean grassland soil C-N compound turnover is dependent on rainfall and depth, and is mediated by genomically divergent microorganisms.</title>
        <authorList>
            <person name="Diamond S."/>
            <person name="Andeer P.F."/>
            <person name="Li Z."/>
            <person name="Crits-Christoph A."/>
            <person name="Burstein D."/>
            <person name="Anantharaman K."/>
            <person name="Lane K.R."/>
            <person name="Thomas B.C."/>
            <person name="Pan C."/>
            <person name="Northen T.R."/>
            <person name="Banfield J.F."/>
        </authorList>
    </citation>
    <scope>NUCLEOTIDE SEQUENCE [LARGE SCALE GENOMIC DNA]</scope>
    <source>
        <strain evidence="7">WS_8</strain>
    </source>
</reference>
<comment type="function">
    <text evidence="5">Could be a nuclease involved in processing of the 5'-end of pre-16S rRNA.</text>
</comment>
<dbReference type="SMART" id="SM00732">
    <property type="entry name" value="YqgFc"/>
    <property type="match status" value="1"/>
</dbReference>
<dbReference type="InterPro" id="IPR012337">
    <property type="entry name" value="RNaseH-like_sf"/>
</dbReference>
<dbReference type="EC" id="3.1.-.-" evidence="5"/>
<evidence type="ECO:0000259" key="6">
    <source>
        <dbReference type="SMART" id="SM00732"/>
    </source>
</evidence>
<comment type="subcellular location">
    <subcellularLocation>
        <location evidence="5">Cytoplasm</location>
    </subcellularLocation>
</comment>
<evidence type="ECO:0000256" key="2">
    <source>
        <dbReference type="ARBA" id="ARBA00022517"/>
    </source>
</evidence>
<dbReference type="AlphaFoldDB" id="A0A538TKC6"/>
<dbReference type="InterPro" id="IPR037027">
    <property type="entry name" value="YqgF/RNaseH-like_dom_sf"/>
</dbReference>
<keyword evidence="2 5" id="KW-0690">Ribosome biogenesis</keyword>